<evidence type="ECO:0000313" key="4">
    <source>
        <dbReference type="Proteomes" id="UP001497744"/>
    </source>
</evidence>
<dbReference type="InterPro" id="IPR024078">
    <property type="entry name" value="LmbE-like_dom_sf"/>
</dbReference>
<keyword evidence="4" id="KW-1185">Reference proteome</keyword>
<dbReference type="RefSeq" id="XP_067713025.1">
    <property type="nucleotide sequence ID" value="XM_067856924.1"/>
</dbReference>
<evidence type="ECO:0000313" key="3">
    <source>
        <dbReference type="EMBL" id="GIX60954.1"/>
    </source>
</evidence>
<dbReference type="EMBL" id="BPLF01000001">
    <property type="protein sequence ID" value="GIX60954.1"/>
    <property type="molecule type" value="Genomic_DNA"/>
</dbReference>
<dbReference type="InterPro" id="IPR003737">
    <property type="entry name" value="GlcNAc_PI_deacetylase-related"/>
</dbReference>
<dbReference type="Proteomes" id="UP001497744">
    <property type="component" value="Unassembled WGS sequence"/>
</dbReference>
<dbReference type="GO" id="GO:0005783">
    <property type="term" value="C:endoplasmic reticulum"/>
    <property type="evidence" value="ECO:0007669"/>
    <property type="project" value="TreeGrafter"/>
</dbReference>
<dbReference type="PANTHER" id="PTHR12993">
    <property type="entry name" value="N-ACETYLGLUCOSAMINYL-PHOSPHATIDYLINOSITOL DE-N-ACETYLASE-RELATED"/>
    <property type="match status" value="1"/>
</dbReference>
<dbReference type="GO" id="GO:0000225">
    <property type="term" value="F:N-acetylglucosaminylphosphatidylinositol deacetylase activity"/>
    <property type="evidence" value="ECO:0007669"/>
    <property type="project" value="UniProtKB-EC"/>
</dbReference>
<dbReference type="SUPFAM" id="SSF102588">
    <property type="entry name" value="LmbE-like"/>
    <property type="match status" value="1"/>
</dbReference>
<protein>
    <recommendedName>
        <fullName evidence="2">N-acetylglucosaminylphosphatidylinositol deacetylase</fullName>
        <ecNumber evidence="2">3.5.1.89</ecNumber>
    </recommendedName>
</protein>
<reference evidence="3 4" key="1">
    <citation type="submission" date="2021-06" db="EMBL/GenBank/DDBJ databases">
        <title>Genome sequence of Babesia caballi.</title>
        <authorList>
            <person name="Yamagishi J."/>
            <person name="Kidaka T."/>
            <person name="Ochi A."/>
        </authorList>
    </citation>
    <scope>NUCLEOTIDE SEQUENCE [LARGE SCALE GENOMIC DNA]</scope>
    <source>
        <strain evidence="3">USDA-D6B2</strain>
    </source>
</reference>
<dbReference type="Gene3D" id="3.40.50.10320">
    <property type="entry name" value="LmbE-like"/>
    <property type="match status" value="1"/>
</dbReference>
<evidence type="ECO:0000256" key="1">
    <source>
        <dbReference type="ARBA" id="ARBA00006066"/>
    </source>
</evidence>
<accession>A0AAV4LLZ8</accession>
<comment type="similarity">
    <text evidence="1">Belongs to the PIGL family.</text>
</comment>
<organism evidence="3 4">
    <name type="scientific">Babesia caballi</name>
    <dbReference type="NCBI Taxonomy" id="5871"/>
    <lineage>
        <taxon>Eukaryota</taxon>
        <taxon>Sar</taxon>
        <taxon>Alveolata</taxon>
        <taxon>Apicomplexa</taxon>
        <taxon>Aconoidasida</taxon>
        <taxon>Piroplasmida</taxon>
        <taxon>Babesiidae</taxon>
        <taxon>Babesia</taxon>
    </lineage>
</organism>
<gene>
    <name evidence="3" type="ORF">BcabD6B2_03890</name>
</gene>
<dbReference type="PANTHER" id="PTHR12993:SF11">
    <property type="entry name" value="N-ACETYLGLUCOSAMINYL-PHOSPHATIDYLINOSITOL DE-N-ACETYLASE"/>
    <property type="match status" value="1"/>
</dbReference>
<sequence length="217" mass="25165">MLAEFEDDEKQSVAFVLTHPNDESFFFTPVLEILRRSQYVMQHEIKIRMLTLTRGDYTGKGSKRASELEEMCHKYNIECTVLDEEDTQDGPNFWQGNKVAEHVRKFLEEGETKLVITFDQYGADSHPNHISTFHAVNAARIKIPDLKIWALHSYGALSKYNPLFAILRAMFSRPSVIMFSPLEVIRNISLHGSQKRWYHPLYAFISSYSYANCFNAM</sequence>
<proteinExistence type="inferred from homology"/>
<evidence type="ECO:0000256" key="2">
    <source>
        <dbReference type="ARBA" id="ARBA00012176"/>
    </source>
</evidence>
<name>A0AAV4LLZ8_BABCB</name>
<comment type="caution">
    <text evidence="3">The sequence shown here is derived from an EMBL/GenBank/DDBJ whole genome shotgun (WGS) entry which is preliminary data.</text>
</comment>
<dbReference type="GeneID" id="94192437"/>
<dbReference type="EC" id="3.5.1.89" evidence="2"/>
<dbReference type="Pfam" id="PF02585">
    <property type="entry name" value="PIG-L"/>
    <property type="match status" value="1"/>
</dbReference>
<dbReference type="AlphaFoldDB" id="A0AAV4LLZ8"/>